<dbReference type="GO" id="GO:0070041">
    <property type="term" value="F:rRNA (uridine-C5-)-methyltransferase activity"/>
    <property type="evidence" value="ECO:0007669"/>
    <property type="project" value="TreeGrafter"/>
</dbReference>
<feature type="active site" evidence="5">
    <location>
        <position position="399"/>
    </location>
</feature>
<dbReference type="AlphaFoldDB" id="A0A1U7M108"/>
<dbReference type="CDD" id="cd02440">
    <property type="entry name" value="AdoMet_MTases"/>
    <property type="match status" value="1"/>
</dbReference>
<evidence type="ECO:0000256" key="1">
    <source>
        <dbReference type="ARBA" id="ARBA00022603"/>
    </source>
</evidence>
<accession>A0A1U7M108</accession>
<comment type="similarity">
    <text evidence="4">Belongs to the class I-like SAM-binding methyltransferase superfamily. RNA M5U methyltransferase family.</text>
</comment>
<keyword evidence="7" id="KW-1185">Reference proteome</keyword>
<proteinExistence type="inferred from homology"/>
<dbReference type="Gene3D" id="2.40.50.1070">
    <property type="match status" value="1"/>
</dbReference>
<dbReference type="InterPro" id="IPR029063">
    <property type="entry name" value="SAM-dependent_MTases_sf"/>
</dbReference>
<dbReference type="FunFam" id="3.40.50.150:FF:000009">
    <property type="entry name" value="23S rRNA (Uracil(1939)-C(5))-methyltransferase RlmD"/>
    <property type="match status" value="1"/>
</dbReference>
<dbReference type="STRING" id="1465756.BIV18_07330"/>
<dbReference type="PANTHER" id="PTHR11061:SF30">
    <property type="entry name" value="TRNA (URACIL(54)-C(5))-METHYLTRANSFERASE"/>
    <property type="match status" value="1"/>
</dbReference>
<evidence type="ECO:0000256" key="3">
    <source>
        <dbReference type="ARBA" id="ARBA00022691"/>
    </source>
</evidence>
<feature type="binding site" evidence="4">
    <location>
        <position position="372"/>
    </location>
    <ligand>
        <name>S-adenosyl-L-methionine</name>
        <dbReference type="ChEBI" id="CHEBI:59789"/>
    </ligand>
</feature>
<dbReference type="Proteomes" id="UP000187166">
    <property type="component" value="Unassembled WGS sequence"/>
</dbReference>
<dbReference type="InterPro" id="IPR010280">
    <property type="entry name" value="U5_MeTrfase_fam"/>
</dbReference>
<reference evidence="6 7" key="1">
    <citation type="journal article" date="2016" name="Appl. Environ. Microbiol.">
        <title>Function and Phylogeny of Bacterial Butyryl Coenzyme A:Acetate Transferases and Their Diversity in the Proximal Colon of Swine.</title>
        <authorList>
            <person name="Trachsel J."/>
            <person name="Bayles D.O."/>
            <person name="Looft T."/>
            <person name="Levine U.Y."/>
            <person name="Allen H.K."/>
        </authorList>
    </citation>
    <scope>NUCLEOTIDE SEQUENCE [LARGE SCALE GENOMIC DNA]</scope>
    <source>
        <strain evidence="6 7">35-6-1</strain>
    </source>
</reference>
<organism evidence="6 7">
    <name type="scientific">Peptoniphilus porci</name>
    <dbReference type="NCBI Taxonomy" id="2652280"/>
    <lineage>
        <taxon>Bacteria</taxon>
        <taxon>Bacillati</taxon>
        <taxon>Bacillota</taxon>
        <taxon>Tissierellia</taxon>
        <taxon>Tissierellales</taxon>
        <taxon>Peptoniphilaceae</taxon>
        <taxon>Peptoniphilus</taxon>
    </lineage>
</organism>
<sequence>MSIIVKVEESRFPNVSRAKFEGRKYEFKGGIVGQRVEIKQKGKRSKKAKLLNVIEKSEIEKGTPCPHFEKCGGCTYQTLKYEDELEYKKGLVEKLFKEKGIERELEIIPSPVHKFYRNKMEYTFGDEYKGGPLALGLHVKNRFHEIINTTECNIVDADFNTIRSEVRNYFEKIGEAHYNRRKHEGFLRHLLIRKATKTGEIMVLLSTSTQSELDKEAFIKFLLELELDGEIVSIFHVKNDALSDAIVPEEINLIYGKDYIVEEVLGLKFKISPFSFFQTNTKSAEVLYKRARKKIDTKDKLVFDLYSGTGTITQVLAESAKKVIGVEIVEEAVEAARENAVLNKIDNVEFIASDVLKVLDDLEKNPDLIVLDPPREGINPKAIEKIIDFAPKKFLYISCNPVTLVRDIGVFMERGYEIKELEIVDQFPKTSHVETVALLSKLDVNKHINIEIELDELDLTSAESKATYAQIKEYVWNKFELKVSTLYIAQIKKKCGIELREHYNKSKKEKQIIPQCTPEKEEAIMDALRHFKMIE</sequence>
<dbReference type="GO" id="GO:0070475">
    <property type="term" value="P:rRNA base methylation"/>
    <property type="evidence" value="ECO:0007669"/>
    <property type="project" value="TreeGrafter"/>
</dbReference>
<dbReference type="Gene3D" id="3.40.50.150">
    <property type="entry name" value="Vaccinia Virus protein VP39"/>
    <property type="match status" value="1"/>
</dbReference>
<evidence type="ECO:0000256" key="4">
    <source>
        <dbReference type="PROSITE-ProRule" id="PRU01024"/>
    </source>
</evidence>
<keyword evidence="2 4" id="KW-0808">Transferase</keyword>
<name>A0A1U7M108_9FIRM</name>
<dbReference type="PROSITE" id="PS01230">
    <property type="entry name" value="TRMA_1"/>
    <property type="match status" value="1"/>
</dbReference>
<dbReference type="NCBIfam" id="TIGR00479">
    <property type="entry name" value="rumA"/>
    <property type="match status" value="1"/>
</dbReference>
<feature type="binding site" evidence="4">
    <location>
        <position position="306"/>
    </location>
    <ligand>
        <name>S-adenosyl-L-methionine</name>
        <dbReference type="ChEBI" id="CHEBI:59789"/>
    </ligand>
</feature>
<evidence type="ECO:0000256" key="2">
    <source>
        <dbReference type="ARBA" id="ARBA00022679"/>
    </source>
</evidence>
<dbReference type="PANTHER" id="PTHR11061">
    <property type="entry name" value="RNA M5U METHYLTRANSFERASE"/>
    <property type="match status" value="1"/>
</dbReference>
<dbReference type="EMBL" id="MJIH01000001">
    <property type="protein sequence ID" value="OLR65334.1"/>
    <property type="molecule type" value="Genomic_DNA"/>
</dbReference>
<protein>
    <submittedName>
        <fullName evidence="6">23S rRNA (Uracil-5-)-methyltransferase RumA</fullName>
    </submittedName>
</protein>
<keyword evidence="1 4" id="KW-0489">Methyltransferase</keyword>
<comment type="caution">
    <text evidence="6">The sequence shown here is derived from an EMBL/GenBank/DDBJ whole genome shotgun (WGS) entry which is preliminary data.</text>
</comment>
<feature type="active site" description="Nucleophile" evidence="4">
    <location>
        <position position="399"/>
    </location>
</feature>
<keyword evidence="3 4" id="KW-0949">S-adenosyl-L-methionine</keyword>
<dbReference type="Pfam" id="PF05958">
    <property type="entry name" value="tRNA_U5-meth_tr"/>
    <property type="match status" value="1"/>
</dbReference>
<feature type="binding site" evidence="4">
    <location>
        <position position="278"/>
    </location>
    <ligand>
        <name>S-adenosyl-L-methionine</name>
        <dbReference type="ChEBI" id="CHEBI:59789"/>
    </ligand>
</feature>
<dbReference type="InterPro" id="IPR030390">
    <property type="entry name" value="MeTrfase_TrmA_AS"/>
</dbReference>
<evidence type="ECO:0000313" key="6">
    <source>
        <dbReference type="EMBL" id="OLR65334.1"/>
    </source>
</evidence>
<evidence type="ECO:0000313" key="7">
    <source>
        <dbReference type="Proteomes" id="UP000187166"/>
    </source>
</evidence>
<feature type="binding site" evidence="4">
    <location>
        <position position="327"/>
    </location>
    <ligand>
        <name>S-adenosyl-L-methionine</name>
        <dbReference type="ChEBI" id="CHEBI:59789"/>
    </ligand>
</feature>
<dbReference type="PROSITE" id="PS51687">
    <property type="entry name" value="SAM_MT_RNA_M5U"/>
    <property type="match status" value="1"/>
</dbReference>
<dbReference type="SUPFAM" id="SSF53335">
    <property type="entry name" value="S-adenosyl-L-methionine-dependent methyltransferases"/>
    <property type="match status" value="1"/>
</dbReference>
<gene>
    <name evidence="6" type="ORF">BIV18_07330</name>
</gene>
<evidence type="ECO:0000256" key="5">
    <source>
        <dbReference type="PROSITE-ProRule" id="PRU10015"/>
    </source>
</evidence>